<evidence type="ECO:0000256" key="2">
    <source>
        <dbReference type="SAM" id="SignalP"/>
    </source>
</evidence>
<feature type="chain" id="PRO_5047018947" evidence="2">
    <location>
        <begin position="27"/>
        <end position="106"/>
    </location>
</feature>
<evidence type="ECO:0000313" key="3">
    <source>
        <dbReference type="EMBL" id="MCV4376385.1"/>
    </source>
</evidence>
<name>A0ABT3BU48_9PSED</name>
<gene>
    <name evidence="3" type="ORF">OH718_07215</name>
</gene>
<dbReference type="Gene3D" id="3.30.10.10">
    <property type="entry name" value="Trypsin Inhibitor V, subunit A"/>
    <property type="match status" value="1"/>
</dbReference>
<feature type="compositionally biased region" description="Low complexity" evidence="1">
    <location>
        <begin position="22"/>
        <end position="37"/>
    </location>
</feature>
<keyword evidence="4" id="KW-1185">Reference proteome</keyword>
<sequence>MPRKFATVGFFALTALLAGCSSTSESSPEPAQAASHAGHGRCDAAQAQSAVGQQASAALLAQVRTQSGSNEARILGPNDMVTLEYRSDRVNINADASGKVIRVNCG</sequence>
<reference evidence="3 4" key="1">
    <citation type="submission" date="2022-10" db="EMBL/GenBank/DDBJ databases">
        <title>Characterization of Pseudomonas capsici strains from pepper and tomato in Georgia.</title>
        <authorList>
            <person name="Zhao M."/>
            <person name="Dutta B."/>
        </authorList>
    </citation>
    <scope>NUCLEOTIDE SEQUENCE [LARGE SCALE GENOMIC DNA]</scope>
    <source>
        <strain evidence="3 4">Pc20-5</strain>
    </source>
</reference>
<dbReference type="PROSITE" id="PS51257">
    <property type="entry name" value="PROKAR_LIPOPROTEIN"/>
    <property type="match status" value="1"/>
</dbReference>
<dbReference type="EMBL" id="JAOXML010000004">
    <property type="protein sequence ID" value="MCV4376385.1"/>
    <property type="molecule type" value="Genomic_DNA"/>
</dbReference>
<evidence type="ECO:0000256" key="1">
    <source>
        <dbReference type="SAM" id="MobiDB-lite"/>
    </source>
</evidence>
<dbReference type="Proteomes" id="UP001207294">
    <property type="component" value="Unassembled WGS sequence"/>
</dbReference>
<protein>
    <submittedName>
        <fullName evidence="3">I78 family peptidase inhibitor</fullName>
    </submittedName>
</protein>
<evidence type="ECO:0000313" key="4">
    <source>
        <dbReference type="Proteomes" id="UP001207294"/>
    </source>
</evidence>
<dbReference type="InterPro" id="IPR021719">
    <property type="entry name" value="Prot_inh_I78"/>
</dbReference>
<comment type="caution">
    <text evidence="3">The sequence shown here is derived from an EMBL/GenBank/DDBJ whole genome shotgun (WGS) entry which is preliminary data.</text>
</comment>
<proteinExistence type="predicted"/>
<feature type="region of interest" description="Disordered" evidence="1">
    <location>
        <begin position="22"/>
        <end position="46"/>
    </location>
</feature>
<dbReference type="RefSeq" id="WP_263943033.1">
    <property type="nucleotide sequence ID" value="NZ_JAOXMH010000001.1"/>
</dbReference>
<dbReference type="PANTHER" id="PTHR39600:SF1">
    <property type="entry name" value="PEPTIDASE INHIBITOR I78 FAMILY PROTEIN"/>
    <property type="match status" value="1"/>
</dbReference>
<feature type="signal peptide" evidence="2">
    <location>
        <begin position="1"/>
        <end position="26"/>
    </location>
</feature>
<dbReference type="Pfam" id="PF11720">
    <property type="entry name" value="Inhibitor_I78"/>
    <property type="match status" value="1"/>
</dbReference>
<dbReference type="PANTHER" id="PTHR39600">
    <property type="entry name" value="PEPTIDASE INHIBITOR I78 FAMILY PROTEIN"/>
    <property type="match status" value="1"/>
</dbReference>
<keyword evidence="2" id="KW-0732">Signal</keyword>
<organism evidence="3 4">
    <name type="scientific">Pseudomonas capsici</name>
    <dbReference type="NCBI Taxonomy" id="2810614"/>
    <lineage>
        <taxon>Bacteria</taxon>
        <taxon>Pseudomonadati</taxon>
        <taxon>Pseudomonadota</taxon>
        <taxon>Gammaproteobacteria</taxon>
        <taxon>Pseudomonadales</taxon>
        <taxon>Pseudomonadaceae</taxon>
        <taxon>Pseudomonas</taxon>
    </lineage>
</organism>
<accession>A0ABT3BU48</accession>